<dbReference type="SMART" id="SM00331">
    <property type="entry name" value="PP2C_SIG"/>
    <property type="match status" value="1"/>
</dbReference>
<dbReference type="InterPro" id="IPR036457">
    <property type="entry name" value="PPM-type-like_dom_sf"/>
</dbReference>
<name>A0A6J6RVX2_9ZZZZ</name>
<feature type="transmembrane region" description="Helical" evidence="2">
    <location>
        <begin position="93"/>
        <end position="112"/>
    </location>
</feature>
<reference evidence="4" key="1">
    <citation type="submission" date="2020-05" db="EMBL/GenBank/DDBJ databases">
        <authorList>
            <person name="Chiriac C."/>
            <person name="Salcher M."/>
            <person name="Ghai R."/>
            <person name="Kavagutti S V."/>
        </authorList>
    </citation>
    <scope>NUCLEOTIDE SEQUENCE</scope>
</reference>
<organism evidence="4">
    <name type="scientific">freshwater metagenome</name>
    <dbReference type="NCBI Taxonomy" id="449393"/>
    <lineage>
        <taxon>unclassified sequences</taxon>
        <taxon>metagenomes</taxon>
        <taxon>ecological metagenomes</taxon>
    </lineage>
</organism>
<dbReference type="Pfam" id="PF07228">
    <property type="entry name" value="SpoIIE"/>
    <property type="match status" value="1"/>
</dbReference>
<dbReference type="InterPro" id="IPR001932">
    <property type="entry name" value="PPM-type_phosphatase-like_dom"/>
</dbReference>
<dbReference type="PROSITE" id="PS51257">
    <property type="entry name" value="PROKAR_LIPOPROTEIN"/>
    <property type="match status" value="1"/>
</dbReference>
<feature type="domain" description="PPM-type phosphatase" evidence="3">
    <location>
        <begin position="147"/>
        <end position="359"/>
    </location>
</feature>
<evidence type="ECO:0000313" key="4">
    <source>
        <dbReference type="EMBL" id="CAB4726497.1"/>
    </source>
</evidence>
<keyword evidence="2" id="KW-0812">Transmembrane</keyword>
<accession>A0A6J6RVX2</accession>
<feature type="transmembrane region" description="Helical" evidence="2">
    <location>
        <begin position="21"/>
        <end position="39"/>
    </location>
</feature>
<gene>
    <name evidence="4" type="ORF">UFOPK2761_00191</name>
</gene>
<sequence>MGSRPWPDLVGRWRSGTSSSQWATLAVLLVLISGCFAISLPYYSVMPVSTYFVWLVLGMLLLKHRQLVVLSAWTVSGALCLAVVDGLRDGDFGSARASGMLALVIGAALILFQSRRQRSGLPVPLGGAMLADLRDRLRRQGTVPPLPDGWRCQSAMVAAHDVGYAGDFMVARLAEDRSTLEMVLVDVVGKGVAAGTDALQFAGALGGLIGSLPPVGLVEAANDFLLRQESDETFATAVHVLVDLRSGSYDLHSAGHPPALVWRASRAQWEVDSARGTALGVQRRPELHHSTGVLAPGDALMFYTDGVVERPGLDLDEGIDWLRSTAGTALAAGFPGLADRVLREVPRGDDDRAVLVLDRCPGQPRGG</sequence>
<keyword evidence="1" id="KW-0378">Hydrolase</keyword>
<dbReference type="EMBL" id="CAEZYQ010000001">
    <property type="protein sequence ID" value="CAB4726497.1"/>
    <property type="molecule type" value="Genomic_DNA"/>
</dbReference>
<proteinExistence type="predicted"/>
<dbReference type="GO" id="GO:0016791">
    <property type="term" value="F:phosphatase activity"/>
    <property type="evidence" value="ECO:0007669"/>
    <property type="project" value="TreeGrafter"/>
</dbReference>
<dbReference type="AlphaFoldDB" id="A0A6J6RVX2"/>
<protein>
    <submittedName>
        <fullName evidence="4">Unannotated protein</fullName>
    </submittedName>
</protein>
<evidence type="ECO:0000259" key="3">
    <source>
        <dbReference type="SMART" id="SM00331"/>
    </source>
</evidence>
<dbReference type="Gene3D" id="3.60.40.10">
    <property type="entry name" value="PPM-type phosphatase domain"/>
    <property type="match status" value="1"/>
</dbReference>
<dbReference type="SUPFAM" id="SSF81606">
    <property type="entry name" value="PP2C-like"/>
    <property type="match status" value="1"/>
</dbReference>
<keyword evidence="2" id="KW-1133">Transmembrane helix</keyword>
<feature type="transmembrane region" description="Helical" evidence="2">
    <location>
        <begin position="45"/>
        <end position="62"/>
    </location>
</feature>
<dbReference type="InterPro" id="IPR052016">
    <property type="entry name" value="Bact_Sigma-Reg"/>
</dbReference>
<evidence type="ECO:0000256" key="2">
    <source>
        <dbReference type="SAM" id="Phobius"/>
    </source>
</evidence>
<dbReference type="PANTHER" id="PTHR43156:SF2">
    <property type="entry name" value="STAGE II SPORULATION PROTEIN E"/>
    <property type="match status" value="1"/>
</dbReference>
<keyword evidence="2" id="KW-0472">Membrane</keyword>
<evidence type="ECO:0000256" key="1">
    <source>
        <dbReference type="ARBA" id="ARBA00022801"/>
    </source>
</evidence>
<dbReference type="PANTHER" id="PTHR43156">
    <property type="entry name" value="STAGE II SPORULATION PROTEIN E-RELATED"/>
    <property type="match status" value="1"/>
</dbReference>